<dbReference type="EMBL" id="BPRA01000001">
    <property type="protein sequence ID" value="GJE53812.1"/>
    <property type="molecule type" value="Genomic_DNA"/>
</dbReference>
<organism evidence="1 2">
    <name type="scientific">Methylobacterium thuringiense</name>
    <dbReference type="NCBI Taxonomy" id="1003091"/>
    <lineage>
        <taxon>Bacteria</taxon>
        <taxon>Pseudomonadati</taxon>
        <taxon>Pseudomonadota</taxon>
        <taxon>Alphaproteobacteria</taxon>
        <taxon>Hyphomicrobiales</taxon>
        <taxon>Methylobacteriaceae</taxon>
        <taxon>Methylobacterium</taxon>
    </lineage>
</organism>
<proteinExistence type="predicted"/>
<sequence>MADSSVDLEDLLVNVCDPDDPTPRQLLVIFQDIVARLNAQGLSYAVLGRIALANYAEPQYVSEIEIVAALHEIEPEHTATLVHQTRAQFAMHMDQRTRTNAISLSLRNCTGLVETKLLTEATTCTWLGITTRLASPEHLLWLWCLSHAPDHGADAVALIRGNAVNLQRVQSLLREVDDVEEIAQGRLRMAIGEAVLATEFSFSRYMEERRSCLKPD</sequence>
<dbReference type="RefSeq" id="WP_238230440.1">
    <property type="nucleotide sequence ID" value="NZ_BPRA01000001.1"/>
</dbReference>
<accession>A0ABQ4TIC9</accession>
<evidence type="ECO:0000313" key="2">
    <source>
        <dbReference type="Proteomes" id="UP001055101"/>
    </source>
</evidence>
<gene>
    <name evidence="1" type="ORF">EKPJFOCH_0280</name>
</gene>
<evidence type="ECO:0000313" key="1">
    <source>
        <dbReference type="EMBL" id="GJE53812.1"/>
    </source>
</evidence>
<comment type="caution">
    <text evidence="1">The sequence shown here is derived from an EMBL/GenBank/DDBJ whole genome shotgun (WGS) entry which is preliminary data.</text>
</comment>
<reference evidence="1" key="1">
    <citation type="journal article" date="2021" name="Front. Microbiol.">
        <title>Comprehensive Comparative Genomics and Phenotyping of Methylobacterium Species.</title>
        <authorList>
            <person name="Alessa O."/>
            <person name="Ogura Y."/>
            <person name="Fujitani Y."/>
            <person name="Takami H."/>
            <person name="Hayashi T."/>
            <person name="Sahin N."/>
            <person name="Tani A."/>
        </authorList>
    </citation>
    <scope>NUCLEOTIDE SEQUENCE</scope>
    <source>
        <strain evidence="1">DSM 23674</strain>
    </source>
</reference>
<keyword evidence="2" id="KW-1185">Reference proteome</keyword>
<dbReference type="Proteomes" id="UP001055101">
    <property type="component" value="Unassembled WGS sequence"/>
</dbReference>
<protein>
    <submittedName>
        <fullName evidence="1">Uncharacterized protein</fullName>
    </submittedName>
</protein>
<reference evidence="1" key="2">
    <citation type="submission" date="2021-08" db="EMBL/GenBank/DDBJ databases">
        <authorList>
            <person name="Tani A."/>
            <person name="Ola A."/>
            <person name="Ogura Y."/>
            <person name="Katsura K."/>
            <person name="Hayashi T."/>
        </authorList>
    </citation>
    <scope>NUCLEOTIDE SEQUENCE</scope>
    <source>
        <strain evidence="1">DSM 23674</strain>
    </source>
</reference>
<name>A0ABQ4TIC9_9HYPH</name>